<dbReference type="AlphaFoldDB" id="A0A964WUG1"/>
<dbReference type="SUPFAM" id="SSF55729">
    <property type="entry name" value="Acyl-CoA N-acyltransferases (Nat)"/>
    <property type="match status" value="1"/>
</dbReference>
<organism evidence="2 3">
    <name type="scientific">Propylenella binzhouense</name>
    <dbReference type="NCBI Taxonomy" id="2555902"/>
    <lineage>
        <taxon>Bacteria</taxon>
        <taxon>Pseudomonadati</taxon>
        <taxon>Pseudomonadota</taxon>
        <taxon>Alphaproteobacteria</taxon>
        <taxon>Hyphomicrobiales</taxon>
        <taxon>Propylenellaceae</taxon>
        <taxon>Propylenella</taxon>
    </lineage>
</organism>
<evidence type="ECO:0000259" key="1">
    <source>
        <dbReference type="Pfam" id="PF13480"/>
    </source>
</evidence>
<feature type="domain" description="BioF2-like acetyltransferase" evidence="1">
    <location>
        <begin position="192"/>
        <end position="331"/>
    </location>
</feature>
<sequence>MIHSAPAEDPSLLTGPIRDETTPPARLALVALDALPVLESAVVALAQRALEPNPFMVPAFLAPAASVLGGGQVELACVWSEGRLVAFAPVMRARWPNRFSVWTHEFAPLGAPLVDRTAPEAAVSALCEGLFGAGASLLFFNELPLDGPVAMLVRAAAARHGWRSIEAGVQQRAVLTAPEPGRPASVDQLASAKHRKELRRQLRRFAERHQIVFETARGDAEVAAALDRFVILEASGWKGRRGTALAQDPAELEFARRAILGLARTGDAEIDLMRAEGRVVAALVRLRAGRLSVPWKIAYDERSAHVSPGKQLMWRATEDWLADASIARVDPVCEEGNPLVSQLWRERERYGTLIVAGGAIDHAAASIVARSIDARQHLKQRLRRLRA</sequence>
<dbReference type="InterPro" id="IPR016181">
    <property type="entry name" value="Acyl_CoA_acyltransferase"/>
</dbReference>
<accession>A0A964WUG1</accession>
<dbReference type="Pfam" id="PF13480">
    <property type="entry name" value="Acetyltransf_6"/>
    <property type="match status" value="1"/>
</dbReference>
<dbReference type="InterPro" id="IPR038740">
    <property type="entry name" value="BioF2-like_GNAT_dom"/>
</dbReference>
<keyword evidence="3" id="KW-1185">Reference proteome</keyword>
<evidence type="ECO:0000313" key="3">
    <source>
        <dbReference type="Proteomes" id="UP000773614"/>
    </source>
</evidence>
<proteinExistence type="predicted"/>
<gene>
    <name evidence="2" type="ORF">E4O86_14860</name>
</gene>
<protein>
    <submittedName>
        <fullName evidence="2">GNAT family N-acetyltransferase</fullName>
    </submittedName>
</protein>
<dbReference type="Proteomes" id="UP000773614">
    <property type="component" value="Unassembled WGS sequence"/>
</dbReference>
<name>A0A964WUG1_9HYPH</name>
<dbReference type="EMBL" id="SPKJ01000056">
    <property type="protein sequence ID" value="MYZ48994.1"/>
    <property type="molecule type" value="Genomic_DNA"/>
</dbReference>
<comment type="caution">
    <text evidence="2">The sequence shown here is derived from an EMBL/GenBank/DDBJ whole genome shotgun (WGS) entry which is preliminary data.</text>
</comment>
<reference evidence="2" key="1">
    <citation type="submission" date="2019-03" db="EMBL/GenBank/DDBJ databases">
        <title>Afifella sp. nov., isolated from activated sludge.</title>
        <authorList>
            <person name="Li Q."/>
            <person name="Liu Y."/>
        </authorList>
    </citation>
    <scope>NUCLEOTIDE SEQUENCE</scope>
    <source>
        <strain evidence="2">L72</strain>
    </source>
</reference>
<evidence type="ECO:0000313" key="2">
    <source>
        <dbReference type="EMBL" id="MYZ48994.1"/>
    </source>
</evidence>